<evidence type="ECO:0000256" key="3">
    <source>
        <dbReference type="ARBA" id="ARBA00005910"/>
    </source>
</evidence>
<keyword evidence="8" id="KW-0472">Membrane</keyword>
<keyword evidence="13" id="KW-1185">Reference proteome</keyword>
<evidence type="ECO:0000256" key="6">
    <source>
        <dbReference type="ARBA" id="ARBA00022801"/>
    </source>
</evidence>
<dbReference type="EnsemblMetazoa" id="CapteT130250">
    <property type="protein sequence ID" value="CapteP130250"/>
    <property type="gene ID" value="CapteG130250"/>
</dbReference>
<evidence type="ECO:0000313" key="13">
    <source>
        <dbReference type="Proteomes" id="UP000014760"/>
    </source>
</evidence>
<dbReference type="EC" id="3.1.3.36" evidence="4"/>
<dbReference type="Pfam" id="PF22669">
    <property type="entry name" value="Exo_endo_phos2"/>
    <property type="match status" value="1"/>
</dbReference>
<evidence type="ECO:0000259" key="10">
    <source>
        <dbReference type="PROSITE" id="PS50238"/>
    </source>
</evidence>
<evidence type="ECO:0000256" key="5">
    <source>
        <dbReference type="ARBA" id="ARBA00022753"/>
    </source>
</evidence>
<dbReference type="EMBL" id="KB309137">
    <property type="protein sequence ID" value="ELT95411.1"/>
    <property type="molecule type" value="Genomic_DNA"/>
</dbReference>
<dbReference type="InterPro" id="IPR048869">
    <property type="entry name" value="OCRL-1_2_ASH"/>
</dbReference>
<dbReference type="Pfam" id="PF21310">
    <property type="entry name" value="OCRL-like_ASH"/>
    <property type="match status" value="1"/>
</dbReference>
<dbReference type="InterPro" id="IPR037793">
    <property type="entry name" value="OCRL1/INPP5B_INPP5c"/>
</dbReference>
<keyword evidence="9" id="KW-0968">Cytoplasmic vesicle</keyword>
<dbReference type="SUPFAM" id="SSF48350">
    <property type="entry name" value="GTPase activation domain, GAP"/>
    <property type="match status" value="1"/>
</dbReference>
<dbReference type="Gene3D" id="3.60.10.10">
    <property type="entry name" value="Endonuclease/exonuclease/phosphatase"/>
    <property type="match status" value="1"/>
</dbReference>
<dbReference type="Gene3D" id="2.60.40.10">
    <property type="entry name" value="Immunoglobulins"/>
    <property type="match status" value="1"/>
</dbReference>
<reference evidence="13" key="1">
    <citation type="submission" date="2012-12" db="EMBL/GenBank/DDBJ databases">
        <authorList>
            <person name="Hellsten U."/>
            <person name="Grimwood J."/>
            <person name="Chapman J.A."/>
            <person name="Shapiro H."/>
            <person name="Aerts A."/>
            <person name="Otillar R.P."/>
            <person name="Terry A.Y."/>
            <person name="Boore J.L."/>
            <person name="Simakov O."/>
            <person name="Marletaz F."/>
            <person name="Cho S.-J."/>
            <person name="Edsinger-Gonzales E."/>
            <person name="Havlak P."/>
            <person name="Kuo D.-H."/>
            <person name="Larsson T."/>
            <person name="Lv J."/>
            <person name="Arendt D."/>
            <person name="Savage R."/>
            <person name="Osoegawa K."/>
            <person name="de Jong P."/>
            <person name="Lindberg D.R."/>
            <person name="Seaver E.C."/>
            <person name="Weisblat D.A."/>
            <person name="Putnam N.H."/>
            <person name="Grigoriev I.V."/>
            <person name="Rokhsar D.S."/>
        </authorList>
    </citation>
    <scope>NUCLEOTIDE SEQUENCE</scope>
    <source>
        <strain evidence="13">I ESC-2004</strain>
    </source>
</reference>
<dbReference type="PANTHER" id="PTHR11200:SF300">
    <property type="entry name" value="TYPE II INOSITOL 1,4,5-TRISPHOSPHATE 5-PHOSPHATASE"/>
    <property type="match status" value="1"/>
</dbReference>
<dbReference type="InterPro" id="IPR046985">
    <property type="entry name" value="IP5"/>
</dbReference>
<evidence type="ECO:0000256" key="9">
    <source>
        <dbReference type="ARBA" id="ARBA00023329"/>
    </source>
</evidence>
<dbReference type="FunFam" id="1.10.555.10:FF:000012">
    <property type="entry name" value="Putative inositol polyphosphate 5-phosphatase OCRL-1"/>
    <property type="match status" value="1"/>
</dbReference>
<evidence type="ECO:0000256" key="2">
    <source>
        <dbReference type="ARBA" id="ARBA00004580"/>
    </source>
</evidence>
<dbReference type="SMART" id="SM00128">
    <property type="entry name" value="IPPc"/>
    <property type="match status" value="1"/>
</dbReference>
<reference evidence="11 13" key="2">
    <citation type="journal article" date="2013" name="Nature">
        <title>Insights into bilaterian evolution from three spiralian genomes.</title>
        <authorList>
            <person name="Simakov O."/>
            <person name="Marletaz F."/>
            <person name="Cho S.J."/>
            <person name="Edsinger-Gonzales E."/>
            <person name="Havlak P."/>
            <person name="Hellsten U."/>
            <person name="Kuo D.H."/>
            <person name="Larsson T."/>
            <person name="Lv J."/>
            <person name="Arendt D."/>
            <person name="Savage R."/>
            <person name="Osoegawa K."/>
            <person name="de Jong P."/>
            <person name="Grimwood J."/>
            <person name="Chapman J.A."/>
            <person name="Shapiro H."/>
            <person name="Aerts A."/>
            <person name="Otillar R.P."/>
            <person name="Terry A.Y."/>
            <person name="Boore J.L."/>
            <person name="Grigoriev I.V."/>
            <person name="Lindberg D.R."/>
            <person name="Seaver E.C."/>
            <person name="Weisblat D.A."/>
            <person name="Putnam N.H."/>
            <person name="Rokhsar D.S."/>
        </authorList>
    </citation>
    <scope>NUCLEOTIDE SEQUENCE</scope>
    <source>
        <strain evidence="11 13">I ESC-2004</strain>
    </source>
</reference>
<dbReference type="PANTHER" id="PTHR11200">
    <property type="entry name" value="INOSITOL 5-PHOSPHATASE"/>
    <property type="match status" value="1"/>
</dbReference>
<comment type="similarity">
    <text evidence="3">Belongs to the inositol 1,4,5-trisphosphate 5-phosphatase type II family.</text>
</comment>
<dbReference type="InterPro" id="IPR036691">
    <property type="entry name" value="Endo/exonu/phosph_ase_sf"/>
</dbReference>
<evidence type="ECO:0000256" key="7">
    <source>
        <dbReference type="ARBA" id="ARBA00023098"/>
    </source>
</evidence>
<evidence type="ECO:0000256" key="4">
    <source>
        <dbReference type="ARBA" id="ARBA00013044"/>
    </source>
</evidence>
<organism evidence="11">
    <name type="scientific">Capitella teleta</name>
    <name type="common">Polychaete worm</name>
    <dbReference type="NCBI Taxonomy" id="283909"/>
    <lineage>
        <taxon>Eukaryota</taxon>
        <taxon>Metazoa</taxon>
        <taxon>Spiralia</taxon>
        <taxon>Lophotrochozoa</taxon>
        <taxon>Annelida</taxon>
        <taxon>Polychaeta</taxon>
        <taxon>Sedentaria</taxon>
        <taxon>Scolecida</taxon>
        <taxon>Capitellidae</taxon>
        <taxon>Capitella</taxon>
    </lineage>
</organism>
<evidence type="ECO:0000313" key="12">
    <source>
        <dbReference type="EnsemblMetazoa" id="CapteP130250"/>
    </source>
</evidence>
<keyword evidence="6" id="KW-0378">Hydrolase</keyword>
<feature type="domain" description="Rho-GAP" evidence="10">
    <location>
        <begin position="511"/>
        <end position="692"/>
    </location>
</feature>
<dbReference type="GO" id="GO:0052745">
    <property type="term" value="F:inositol phosphate phosphatase activity"/>
    <property type="evidence" value="ECO:0007669"/>
    <property type="project" value="InterPro"/>
</dbReference>
<dbReference type="FunFam" id="2.60.40.10:FF:000132">
    <property type="entry name" value="Inositol polyphosphate 5-phosphatase OCRL-1 isoform b"/>
    <property type="match status" value="1"/>
</dbReference>
<dbReference type="SUPFAM" id="SSF56219">
    <property type="entry name" value="DNase I-like"/>
    <property type="match status" value="1"/>
</dbReference>
<dbReference type="EMBL" id="AMQN01002405">
    <property type="status" value="NOT_ANNOTATED_CDS"/>
    <property type="molecule type" value="Genomic_DNA"/>
</dbReference>
<name>R7TVC1_CAPTE</name>
<dbReference type="InterPro" id="IPR013783">
    <property type="entry name" value="Ig-like_fold"/>
</dbReference>
<dbReference type="Pfam" id="PF00620">
    <property type="entry name" value="RhoGAP"/>
    <property type="match status" value="1"/>
</dbReference>
<reference evidence="12" key="3">
    <citation type="submission" date="2015-06" db="UniProtKB">
        <authorList>
            <consortium name="EnsemblMetazoa"/>
        </authorList>
    </citation>
    <scope>IDENTIFICATION</scope>
</reference>
<dbReference type="Proteomes" id="UP000014760">
    <property type="component" value="Unassembled WGS sequence"/>
</dbReference>
<comment type="subcellular location">
    <subcellularLocation>
        <location evidence="2">Cytoplasmic vesicle</location>
        <location evidence="2">Phagosome membrane</location>
    </subcellularLocation>
    <subcellularLocation>
        <location evidence="1">Early endosome membrane</location>
    </subcellularLocation>
</comment>
<keyword evidence="5" id="KW-0967">Endosome</keyword>
<dbReference type="SMART" id="SM00324">
    <property type="entry name" value="RhoGAP"/>
    <property type="match status" value="1"/>
</dbReference>
<dbReference type="InterPro" id="IPR008936">
    <property type="entry name" value="Rho_GTPase_activation_prot"/>
</dbReference>
<dbReference type="CDD" id="cd04380">
    <property type="entry name" value="RhoGAP_OCRL1"/>
    <property type="match status" value="1"/>
</dbReference>
<dbReference type="PROSITE" id="PS50238">
    <property type="entry name" value="RHOGAP"/>
    <property type="match status" value="1"/>
</dbReference>
<evidence type="ECO:0000313" key="11">
    <source>
        <dbReference type="EMBL" id="ELT95411.1"/>
    </source>
</evidence>
<dbReference type="InterPro" id="IPR047078">
    <property type="entry name" value="RhoGAP_OCRL1"/>
</dbReference>
<dbReference type="GO" id="GO:0007165">
    <property type="term" value="P:signal transduction"/>
    <property type="evidence" value="ECO:0007669"/>
    <property type="project" value="InterPro"/>
</dbReference>
<dbReference type="Gene3D" id="1.10.555.10">
    <property type="entry name" value="Rho GTPase activation protein"/>
    <property type="match status" value="1"/>
</dbReference>
<dbReference type="InterPro" id="IPR000300">
    <property type="entry name" value="IPPc"/>
</dbReference>
<dbReference type="OrthoDB" id="7862313at2759"/>
<dbReference type="OMA" id="WDTSEKG"/>
<dbReference type="GO" id="GO:0046856">
    <property type="term" value="P:phosphatidylinositol dephosphorylation"/>
    <property type="evidence" value="ECO:0007669"/>
    <property type="project" value="InterPro"/>
</dbReference>
<keyword evidence="7" id="KW-0443">Lipid metabolism</keyword>
<dbReference type="GO" id="GO:0004439">
    <property type="term" value="F:phosphatidylinositol-4,5-bisphosphate 5-phosphatase activity"/>
    <property type="evidence" value="ECO:0007669"/>
    <property type="project" value="UniProtKB-EC"/>
</dbReference>
<sequence length="692" mass="79093">MESSRDNHIKLQMRERESDYTNLQPYRIFCGTWNVNGQQASEAINEWLCPAEDSEPPDIYAIGFQELDLSKNAYIFSESVREEDWYKRIKEALHPKAKYKKVVKLVRLVGMMLVVFIRKGLELEIYDVMSGTVGTGIMGVMGNKGGVAVRFGLRDSTLCFVNSHLAAHTVEFERPHTDFKDINSRMLFGNRTISDHELVPCFFFFFSSENSLLFCSIVIWLGDLNYRLSDIDNDACKKLISDGRLQELMKYDQLVRQISQKNVFLDYLEGKISFIPTYKYDPGTDTWDTSEKCRTPAWCDRILWRGSNVGQLCYRSHMACKLSDHKPVSSIFESGIKVIDRAKQRQVYEDVMKQLDKWENEFLPQVEVSTMEIKFKDIKFIEQKKEILVVSNTGQVPVQFEFIPKPSDTNFCEPWLSVEPSKAVISVGAKCEVHLSVYVNKDTGPSLNSGKARIEDILVLHLDGGKDLFITVSGNYIPSSFSSSIETLVRMFKPVTDVETGSLIEIVSASTSLQHLILTIDQASSPNPSEDPPLDIPKEIWRLVDHLYKYGMEQDELFRQPGLHSEIQLIRDCLDQGKPRLLPGSVHSVAEALLLFLEVLPEPVVPYEHYDLCLHVCDNFTQAKQVLQRLPTSHRNVFKYICAFLRELLKHSASNFLDARFLGELHLNGHQSSRTAHQTRADHRSSLLCDAF</sequence>
<dbReference type="FunCoup" id="R7TVC1">
    <property type="interactions" value="1081"/>
</dbReference>
<dbReference type="HOGENOM" id="CLU_006779_3_1_1"/>
<gene>
    <name evidence="11" type="ORF">CAPTEDRAFT_130250</name>
</gene>
<accession>R7TVC1</accession>
<dbReference type="GO" id="GO:0030670">
    <property type="term" value="C:phagocytic vesicle membrane"/>
    <property type="evidence" value="ECO:0007669"/>
    <property type="project" value="UniProtKB-SubCell"/>
</dbReference>
<dbReference type="AlphaFoldDB" id="R7TVC1"/>
<dbReference type="FunFam" id="3.60.10.10:FF:000004">
    <property type="entry name" value="Type II inositol 1,4,5-trisphosphate 5-phosphatase"/>
    <property type="match status" value="1"/>
</dbReference>
<proteinExistence type="inferred from homology"/>
<evidence type="ECO:0000256" key="1">
    <source>
        <dbReference type="ARBA" id="ARBA00004146"/>
    </source>
</evidence>
<dbReference type="STRING" id="283909.R7TVC1"/>
<evidence type="ECO:0000256" key="8">
    <source>
        <dbReference type="ARBA" id="ARBA00023136"/>
    </source>
</evidence>
<dbReference type="GO" id="GO:0031901">
    <property type="term" value="C:early endosome membrane"/>
    <property type="evidence" value="ECO:0007669"/>
    <property type="project" value="UniProtKB-SubCell"/>
</dbReference>
<dbReference type="InterPro" id="IPR000198">
    <property type="entry name" value="RhoGAP_dom"/>
</dbReference>
<protein>
    <recommendedName>
        <fullName evidence="4">phosphoinositide 5-phosphatase</fullName>
        <ecNumber evidence="4">3.1.3.36</ecNumber>
    </recommendedName>
</protein>
<dbReference type="CDD" id="cd09093">
    <property type="entry name" value="INPP5c_INPP5B"/>
    <property type="match status" value="1"/>
</dbReference>